<dbReference type="RefSeq" id="WP_134571931.1">
    <property type="nucleotide sequence ID" value="NZ_SOGT01000006.1"/>
</dbReference>
<sequence length="179" mass="19747">MNLTPNLQPSALVGEMPRTGKPKKKETIKLGWPGFCPRQPRLVLPIFDDSGSVSVPGGGDSVGNRYEEAQLAFEALQKWCSCGKCLAGVLHFDTPSGDVNPGKLRSPTFQRHLARGLQIPRFAAGSSILGPSLIRAEQIAANFPKHEVRLVVLTDWQLFDIDNILEQLRGNRARHRAER</sequence>
<dbReference type="Proteomes" id="UP000298424">
    <property type="component" value="Unassembled WGS sequence"/>
</dbReference>
<name>A0A4R8ZIQ3_9MICO</name>
<accession>A0A4R8ZIQ3</accession>
<gene>
    <name evidence="2" type="ORF">E3T27_06195</name>
</gene>
<evidence type="ECO:0000313" key="2">
    <source>
        <dbReference type="EMBL" id="TFD27343.1"/>
    </source>
</evidence>
<organism evidence="2 3">
    <name type="scientific">Cryobacterium lyxosi</name>
    <dbReference type="NCBI Taxonomy" id="1259228"/>
    <lineage>
        <taxon>Bacteria</taxon>
        <taxon>Bacillati</taxon>
        <taxon>Actinomycetota</taxon>
        <taxon>Actinomycetes</taxon>
        <taxon>Micrococcales</taxon>
        <taxon>Microbacteriaceae</taxon>
        <taxon>Cryobacterium</taxon>
    </lineage>
</organism>
<dbReference type="AlphaFoldDB" id="A0A4R8ZIQ3"/>
<proteinExistence type="predicted"/>
<protein>
    <recommendedName>
        <fullName evidence="4">VWA domain-containing protein</fullName>
    </recommendedName>
</protein>
<evidence type="ECO:0000256" key="1">
    <source>
        <dbReference type="SAM" id="MobiDB-lite"/>
    </source>
</evidence>
<evidence type="ECO:0000313" key="3">
    <source>
        <dbReference type="Proteomes" id="UP000298424"/>
    </source>
</evidence>
<reference evidence="2 3" key="1">
    <citation type="submission" date="2019-03" db="EMBL/GenBank/DDBJ databases">
        <title>Genomics of glacier-inhabiting Cryobacterium strains.</title>
        <authorList>
            <person name="Liu Q."/>
            <person name="Xin Y.-H."/>
        </authorList>
    </citation>
    <scope>NUCLEOTIDE SEQUENCE [LARGE SCALE GENOMIC DNA]</scope>
    <source>
        <strain evidence="2 3">TMT1-1</strain>
    </source>
</reference>
<feature type="region of interest" description="Disordered" evidence="1">
    <location>
        <begin position="1"/>
        <end position="24"/>
    </location>
</feature>
<comment type="caution">
    <text evidence="2">The sequence shown here is derived from an EMBL/GenBank/DDBJ whole genome shotgun (WGS) entry which is preliminary data.</text>
</comment>
<dbReference type="OrthoDB" id="4728166at2"/>
<keyword evidence="3" id="KW-1185">Reference proteome</keyword>
<dbReference type="EMBL" id="SOGT01000006">
    <property type="protein sequence ID" value="TFD27343.1"/>
    <property type="molecule type" value="Genomic_DNA"/>
</dbReference>
<evidence type="ECO:0008006" key="4">
    <source>
        <dbReference type="Google" id="ProtNLM"/>
    </source>
</evidence>